<dbReference type="PANTHER" id="PTHR16305:SF28">
    <property type="entry name" value="GUANYLATE CYCLASE DOMAIN-CONTAINING PROTEIN"/>
    <property type="match status" value="1"/>
</dbReference>
<comment type="caution">
    <text evidence="3">The sequence shown here is derived from an EMBL/GenBank/DDBJ whole genome shotgun (WGS) entry which is preliminary data.</text>
</comment>
<keyword evidence="1" id="KW-0547">Nucleotide-binding</keyword>
<dbReference type="AlphaFoldDB" id="A0A7C6EJ06"/>
<protein>
    <submittedName>
        <fullName evidence="3">Tetratricopeptide repeat protein</fullName>
    </submittedName>
</protein>
<proteinExistence type="predicted"/>
<dbReference type="EMBL" id="DTHJ01000082">
    <property type="protein sequence ID" value="HHS62747.1"/>
    <property type="molecule type" value="Genomic_DNA"/>
</dbReference>
<keyword evidence="2" id="KW-0067">ATP-binding</keyword>
<evidence type="ECO:0000313" key="3">
    <source>
        <dbReference type="EMBL" id="HHS62747.1"/>
    </source>
</evidence>
<dbReference type="GO" id="GO:0004016">
    <property type="term" value="F:adenylate cyclase activity"/>
    <property type="evidence" value="ECO:0007669"/>
    <property type="project" value="TreeGrafter"/>
</dbReference>
<dbReference type="Gene3D" id="1.25.40.10">
    <property type="entry name" value="Tetratricopeptide repeat domain"/>
    <property type="match status" value="1"/>
</dbReference>
<evidence type="ECO:0000256" key="1">
    <source>
        <dbReference type="ARBA" id="ARBA00022741"/>
    </source>
</evidence>
<gene>
    <name evidence="3" type="ORF">ENV70_03910</name>
</gene>
<organism evidence="3">
    <name type="scientific">candidate division WOR-3 bacterium</name>
    <dbReference type="NCBI Taxonomy" id="2052148"/>
    <lineage>
        <taxon>Bacteria</taxon>
        <taxon>Bacteria division WOR-3</taxon>
    </lineage>
</organism>
<reference evidence="3" key="1">
    <citation type="journal article" date="2020" name="mSystems">
        <title>Genome- and Community-Level Interaction Insights into Carbon Utilization and Element Cycling Functions of Hydrothermarchaeota in Hydrothermal Sediment.</title>
        <authorList>
            <person name="Zhou Z."/>
            <person name="Liu Y."/>
            <person name="Xu W."/>
            <person name="Pan J."/>
            <person name="Luo Z.H."/>
            <person name="Li M."/>
        </authorList>
    </citation>
    <scope>NUCLEOTIDE SEQUENCE [LARGE SCALE GENOMIC DNA]</scope>
    <source>
        <strain evidence="3">SpSt-783</strain>
    </source>
</reference>
<dbReference type="Pfam" id="PF13181">
    <property type="entry name" value="TPR_8"/>
    <property type="match status" value="1"/>
</dbReference>
<dbReference type="PANTHER" id="PTHR16305">
    <property type="entry name" value="TESTICULAR SOLUBLE ADENYLYL CYCLASE"/>
    <property type="match status" value="1"/>
</dbReference>
<dbReference type="InterPro" id="IPR019734">
    <property type="entry name" value="TPR_rpt"/>
</dbReference>
<dbReference type="Gene3D" id="3.40.50.300">
    <property type="entry name" value="P-loop containing nucleotide triphosphate hydrolases"/>
    <property type="match status" value="1"/>
</dbReference>
<sequence length="593" mass="69126">MYYIGILIRDLKKKQFHNLIENLKRFGSKIEQAEKHLIIFSNEDINIINCLFKLKELYPEIRTGISQYIGIAKGLARIAQVGEILTSADTEPAILESFDITSLGMLTIEGMKTEILVCRIDNPKGKERFPELKKRKMIIPRPIMIDAFKNFLNITKSALIFAPDGTGKTMFIEQLIEELEPEREILRTTAPAYLSNITLKPVCDLLTRLFKIQINFTLEEKQKTIEGKLKEIGIRDIGTSYLAILDFLNIGEEETILRKMEPKARVDLIINTICDVMANLSHLKPLVVIVEDVENLDPSSTTFLQHFISKLSDEDIIFIFTSNRAQVNLKGIKEFELLEIERAQIEEYLYSEIGEKINFPSTTIFNIAQYLALYYEEQVDYFYTLYSGENPLMNFSLPFADYKELIKRRVELLEESKELLYGLATLGYEIDPQDFPIAENIQEQVEYLVEHNFLRKIDERYFFTSPLLHEVIYDLIPDKNARHTRLADYYRRREGYEEYALFHYIKSENYKRAMEYLLKATKIALKKGGYESAINYYFQALELCRREKDVADLETLIAINEGLADVYRSLGDEEQAMKYYKVVLDSYKEILKE</sequence>
<dbReference type="GO" id="GO:0005524">
    <property type="term" value="F:ATP binding"/>
    <property type="evidence" value="ECO:0007669"/>
    <property type="project" value="UniProtKB-KW"/>
</dbReference>
<evidence type="ECO:0000256" key="2">
    <source>
        <dbReference type="ARBA" id="ARBA00022840"/>
    </source>
</evidence>
<dbReference type="SUPFAM" id="SSF52540">
    <property type="entry name" value="P-loop containing nucleoside triphosphate hydrolases"/>
    <property type="match status" value="1"/>
</dbReference>
<dbReference type="InterPro" id="IPR011990">
    <property type="entry name" value="TPR-like_helical_dom_sf"/>
</dbReference>
<dbReference type="InterPro" id="IPR027417">
    <property type="entry name" value="P-loop_NTPase"/>
</dbReference>
<dbReference type="GO" id="GO:0005737">
    <property type="term" value="C:cytoplasm"/>
    <property type="evidence" value="ECO:0007669"/>
    <property type="project" value="TreeGrafter"/>
</dbReference>
<accession>A0A7C6EJ06</accession>
<dbReference type="SUPFAM" id="SSF48452">
    <property type="entry name" value="TPR-like"/>
    <property type="match status" value="1"/>
</dbReference>
<name>A0A7C6EJ06_UNCW3</name>